<dbReference type="Pfam" id="PF01558">
    <property type="entry name" value="POR"/>
    <property type="match status" value="1"/>
</dbReference>
<dbReference type="InterPro" id="IPR019752">
    <property type="entry name" value="Pyrv/ketoisovalerate_OxRed_cat"/>
</dbReference>
<dbReference type="AlphaFoldDB" id="A0A7V3ZTX8"/>
<dbReference type="InterPro" id="IPR002869">
    <property type="entry name" value="Pyrv_flavodox_OxRed_cen"/>
</dbReference>
<protein>
    <submittedName>
        <fullName evidence="3">Indolepyruvate oxidoreductase subunit beta</fullName>
    </submittedName>
</protein>
<keyword evidence="3" id="KW-0670">Pyruvate</keyword>
<evidence type="ECO:0000256" key="1">
    <source>
        <dbReference type="ARBA" id="ARBA00023002"/>
    </source>
</evidence>
<dbReference type="PANTHER" id="PTHR43854:SF1">
    <property type="entry name" value="INDOLEPYRUVATE OXIDOREDUCTASE SUBUNIT IORB"/>
    <property type="match status" value="1"/>
</dbReference>
<evidence type="ECO:0000313" key="3">
    <source>
        <dbReference type="EMBL" id="HGK62991.1"/>
    </source>
</evidence>
<gene>
    <name evidence="3" type="ORF">ENU74_00090</name>
</gene>
<dbReference type="EMBL" id="DTDR01000003">
    <property type="protein sequence ID" value="HGK62991.1"/>
    <property type="molecule type" value="Genomic_DNA"/>
</dbReference>
<name>A0A7V3ZTX8_UNCW3</name>
<dbReference type="GO" id="GO:0016903">
    <property type="term" value="F:oxidoreductase activity, acting on the aldehyde or oxo group of donors"/>
    <property type="evidence" value="ECO:0007669"/>
    <property type="project" value="InterPro"/>
</dbReference>
<organism evidence="3">
    <name type="scientific">candidate division WOR-3 bacterium</name>
    <dbReference type="NCBI Taxonomy" id="2052148"/>
    <lineage>
        <taxon>Bacteria</taxon>
        <taxon>Bacteria division WOR-3</taxon>
    </lineage>
</organism>
<dbReference type="PANTHER" id="PTHR43854">
    <property type="entry name" value="INDOLEPYRUVATE OXIDOREDUCTASE SUBUNIT IORB"/>
    <property type="match status" value="1"/>
</dbReference>
<comment type="caution">
    <text evidence="3">The sequence shown here is derived from an EMBL/GenBank/DDBJ whole genome shotgun (WGS) entry which is preliminary data.</text>
</comment>
<reference evidence="3" key="1">
    <citation type="journal article" date="2020" name="mSystems">
        <title>Genome- and Community-Level Interaction Insights into Carbon Utilization and Element Cycling Functions of Hydrothermarchaeota in Hydrothermal Sediment.</title>
        <authorList>
            <person name="Zhou Z."/>
            <person name="Liu Y."/>
            <person name="Xu W."/>
            <person name="Pan J."/>
            <person name="Luo Z.H."/>
            <person name="Li M."/>
        </authorList>
    </citation>
    <scope>NUCLEOTIDE SEQUENCE [LARGE SCALE GENOMIC DNA]</scope>
    <source>
        <strain evidence="3">SpSt-697</strain>
    </source>
</reference>
<sequence length="195" mass="22234">MKEEVTNIVVCGIGGQGVLLFSDILGEVAMEKGYDVKKSEVKGMAQRGGSVISHLRFGNKVYSPLIPLKKADFIVSMEKTEAVRYLDYLKEEGILITDEIIIPPLPVLVGEENFDFTTLDIYLKERVKKLYYLPAQKIAEQLGNVRVSNMVLMGFLSQFLPFEVDDYFKVMVRNIKKDYLKINQDAFLKGREFYS</sequence>
<proteinExistence type="predicted"/>
<dbReference type="SUPFAM" id="SSF53323">
    <property type="entry name" value="Pyruvate-ferredoxin oxidoreductase, PFOR, domain III"/>
    <property type="match status" value="1"/>
</dbReference>
<dbReference type="Gene3D" id="3.40.920.10">
    <property type="entry name" value="Pyruvate-ferredoxin oxidoreductase, PFOR, domain III"/>
    <property type="match status" value="1"/>
</dbReference>
<keyword evidence="1" id="KW-0560">Oxidoreductase</keyword>
<evidence type="ECO:0000259" key="2">
    <source>
        <dbReference type="Pfam" id="PF01558"/>
    </source>
</evidence>
<feature type="domain" description="Pyruvate/ketoisovalerate oxidoreductase catalytic" evidence="2">
    <location>
        <begin position="14"/>
        <end position="192"/>
    </location>
</feature>
<accession>A0A7V3ZTX8</accession>
<dbReference type="InterPro" id="IPR052198">
    <property type="entry name" value="IorB_Oxidoreductase"/>
</dbReference>